<dbReference type="OrthoDB" id="330261at2759"/>
<accession>A0A0M0JA52</accession>
<feature type="domain" description="PH" evidence="2">
    <location>
        <begin position="253"/>
        <end position="372"/>
    </location>
</feature>
<reference evidence="4" key="1">
    <citation type="journal article" date="2015" name="PLoS Genet.">
        <title>Genome Sequence and Transcriptome Analyses of Chrysochromulina tobin: Metabolic Tools for Enhanced Algal Fitness in the Prominent Order Prymnesiales (Haptophyceae).</title>
        <authorList>
            <person name="Hovde B.T."/>
            <person name="Deodato C.R."/>
            <person name="Hunsperger H.M."/>
            <person name="Ryken S.A."/>
            <person name="Yost W."/>
            <person name="Jha R.K."/>
            <person name="Patterson J."/>
            <person name="Monnat R.J. Jr."/>
            <person name="Barlow S.B."/>
            <person name="Starkenburg S.R."/>
            <person name="Cattolico R.A."/>
        </authorList>
    </citation>
    <scope>NUCLEOTIDE SEQUENCE</scope>
    <source>
        <strain evidence="4">CCMP291</strain>
    </source>
</reference>
<feature type="transmembrane region" description="Helical" evidence="1">
    <location>
        <begin position="62"/>
        <end position="95"/>
    </location>
</feature>
<keyword evidence="4" id="KW-1185">Reference proteome</keyword>
<dbReference type="AlphaFoldDB" id="A0A0M0JA52"/>
<protein>
    <recommendedName>
        <fullName evidence="2">PH domain-containing protein</fullName>
    </recommendedName>
</protein>
<dbReference type="Gene3D" id="2.30.29.30">
    <property type="entry name" value="Pleckstrin-homology domain (PH domain)/Phosphotyrosine-binding domain (PTB)"/>
    <property type="match status" value="1"/>
</dbReference>
<evidence type="ECO:0000256" key="1">
    <source>
        <dbReference type="SAM" id="Phobius"/>
    </source>
</evidence>
<dbReference type="PROSITE" id="PS50003">
    <property type="entry name" value="PH_DOMAIN"/>
    <property type="match status" value="1"/>
</dbReference>
<evidence type="ECO:0000313" key="3">
    <source>
        <dbReference type="EMBL" id="KOO23449.1"/>
    </source>
</evidence>
<proteinExistence type="predicted"/>
<keyword evidence="1" id="KW-0812">Transmembrane</keyword>
<dbReference type="SMART" id="SM00233">
    <property type="entry name" value="PH"/>
    <property type="match status" value="1"/>
</dbReference>
<dbReference type="InterPro" id="IPR011993">
    <property type="entry name" value="PH-like_dom_sf"/>
</dbReference>
<comment type="caution">
    <text evidence="3">The sequence shown here is derived from an EMBL/GenBank/DDBJ whole genome shotgun (WGS) entry which is preliminary data.</text>
</comment>
<evidence type="ECO:0000259" key="2">
    <source>
        <dbReference type="PROSITE" id="PS50003"/>
    </source>
</evidence>
<dbReference type="Proteomes" id="UP000037460">
    <property type="component" value="Unassembled WGS sequence"/>
</dbReference>
<dbReference type="InterPro" id="IPR001849">
    <property type="entry name" value="PH_domain"/>
</dbReference>
<keyword evidence="1" id="KW-1133">Transmembrane helix</keyword>
<keyword evidence="1" id="KW-0472">Membrane</keyword>
<dbReference type="Pfam" id="PF00169">
    <property type="entry name" value="PH"/>
    <property type="match status" value="1"/>
</dbReference>
<name>A0A0M0JA52_9EUKA</name>
<organism evidence="3 4">
    <name type="scientific">Chrysochromulina tobinii</name>
    <dbReference type="NCBI Taxonomy" id="1460289"/>
    <lineage>
        <taxon>Eukaryota</taxon>
        <taxon>Haptista</taxon>
        <taxon>Haptophyta</taxon>
        <taxon>Prymnesiophyceae</taxon>
        <taxon>Prymnesiales</taxon>
        <taxon>Chrysochromulinaceae</taxon>
        <taxon>Chrysochromulina</taxon>
    </lineage>
</organism>
<evidence type="ECO:0000313" key="4">
    <source>
        <dbReference type="Proteomes" id="UP000037460"/>
    </source>
</evidence>
<feature type="transmembrane region" description="Helical" evidence="1">
    <location>
        <begin position="143"/>
        <end position="160"/>
    </location>
</feature>
<gene>
    <name evidence="3" type="ORF">Ctob_004057</name>
</gene>
<dbReference type="EMBL" id="JWZX01003190">
    <property type="protein sequence ID" value="KOO23449.1"/>
    <property type="molecule type" value="Genomic_DNA"/>
</dbReference>
<dbReference type="SUPFAM" id="SSF50729">
    <property type="entry name" value="PH domain-like"/>
    <property type="match status" value="1"/>
</dbReference>
<sequence>MLQADKQVLLAGVKRNALELRQRELEFHVERYTNLATQASVVAGFSFESLVELEVPEGTPPLLSACYFVCGASAMALSLYVLCIASFACVFGHRLALQGPHGSLERAVHILIDHRIHIFAMAALSLAFLVSAAVFMAWIKMGAAASMVTIIFLVFAFSVYKRMTSMFEIFHIPEDKLVTGALRVSDPASGGNAVVDLARLNPSSRNAQAAPPNVAEAAARGVPYSRLVEEQAEAMRPNALDRQAAREPSPMGGSKHEGWLFKKGEKGAFFGTDKFQRRYCVLQGPYLFYFRSWEDYGAATGPMAERLRVAVNHGAPIDVRQYDVVRVREADSDMPNRFDLVPTNPLDRKFELQGVTLDETEDWINQFRMAKRGVSSAAPGGNSQPHVIVQD</sequence>
<feature type="transmembrane region" description="Helical" evidence="1">
    <location>
        <begin position="116"/>
        <end position="137"/>
    </location>
</feature>